<dbReference type="AlphaFoldDB" id="A0A1I4SKY4"/>
<protein>
    <submittedName>
        <fullName evidence="3">AAA domain-containing protein</fullName>
    </submittedName>
</protein>
<evidence type="ECO:0000256" key="2">
    <source>
        <dbReference type="SAM" id="MobiDB-lite"/>
    </source>
</evidence>
<keyword evidence="1" id="KW-0175">Coiled coil</keyword>
<organism evidence="3 4">
    <name type="scientific">Halopseudomonas yangmingensis</name>
    <dbReference type="NCBI Taxonomy" id="1720063"/>
    <lineage>
        <taxon>Bacteria</taxon>
        <taxon>Pseudomonadati</taxon>
        <taxon>Pseudomonadota</taxon>
        <taxon>Gammaproteobacteria</taxon>
        <taxon>Pseudomonadales</taxon>
        <taxon>Pseudomonadaceae</taxon>
        <taxon>Halopseudomonas</taxon>
    </lineage>
</organism>
<dbReference type="SUPFAM" id="SSF52540">
    <property type="entry name" value="P-loop containing nucleoside triphosphate hydrolases"/>
    <property type="match status" value="1"/>
</dbReference>
<sequence length="795" mass="86917">MTALPFAVNQDGRTTTLPPPARLSLFDSHSATTAARFITLAELVAMAEQPTIGPKGESALITPFESQRKTADAAQRAMFAAVIIDHDHDSRTAGDIRTLYGPAGFDVCYLAFTSSHHMQEKNGEPAAPRWKVVVPFAAPVDADTAAELSAGIAYSLTTDAAQARKQQGFYAPNKLHPSAPYEYIDQLGESWEWLHADDGESCFIQEAAQGWAELQKAEEKAASTARDKPRTCNTEQAGIIGHILQAHNMPNLLVQHGYQRKGKGLYLSPTSASGIAGVRLLERDGKQVIYSHHGPSDPLSADNHDGHSLDVADVLCALRYGGDIARMVKEEADRLDEDGQKQRQREYMQELERQRKTEAFNAPPVTDSTPAPEAQAGGQPEPPEPHHLTRFVDIGQQPEPPNWLLPGFIAEGVVMIAGGHGVGKTTAILPLSLAVAGVHPQQYELAPEHWRHVVYITEDTAQAGRIIAGYGEHLDWPGGRGVPDRIRERLHVVEARRAGAGYVALAGEYYREHYSRTITSTGADGQQYTAELLPLVVIDTLAATIHLENENDNSEASAAIAALKQQFAGLPVWIVGHTAKANLSRSEAITARGASAFEADANQVLYLVHEEKNGTRWLMRGKTRFEAEWAELEIRSDSRTITALNRFGAEESLTLRWAVATPPDKGRAERIKQTKAEHEERDREALRERLMQLVANAFAQGQRLNKSALRSQAGGNATTTGCNIDALLADGWLYEVEIPAPDRLRNKPSFLVALTESEREAFTATGELPAHKLEIPPDWKKPPAPAPETAQEGEQ</sequence>
<dbReference type="Gene3D" id="3.40.50.300">
    <property type="entry name" value="P-loop containing nucleotide triphosphate hydrolases"/>
    <property type="match status" value="1"/>
</dbReference>
<dbReference type="RefSeq" id="WP_177197265.1">
    <property type="nucleotide sequence ID" value="NZ_FOUI01000010.1"/>
</dbReference>
<accession>A0A1I4SKY4</accession>
<evidence type="ECO:0000256" key="1">
    <source>
        <dbReference type="SAM" id="Coils"/>
    </source>
</evidence>
<reference evidence="4" key="1">
    <citation type="submission" date="2016-10" db="EMBL/GenBank/DDBJ databases">
        <authorList>
            <person name="Varghese N."/>
            <person name="Submissions S."/>
        </authorList>
    </citation>
    <scope>NUCLEOTIDE SEQUENCE [LARGE SCALE GENOMIC DNA]</scope>
    <source>
        <strain evidence="4">DSM 24213</strain>
    </source>
</reference>
<dbReference type="Pfam" id="PF13481">
    <property type="entry name" value="AAA_25"/>
    <property type="match status" value="1"/>
</dbReference>
<dbReference type="Proteomes" id="UP000243629">
    <property type="component" value="Unassembled WGS sequence"/>
</dbReference>
<keyword evidence="4" id="KW-1185">Reference proteome</keyword>
<feature type="coiled-coil region" evidence="1">
    <location>
        <begin position="668"/>
        <end position="696"/>
    </location>
</feature>
<evidence type="ECO:0000313" key="3">
    <source>
        <dbReference type="EMBL" id="SFM65074.1"/>
    </source>
</evidence>
<dbReference type="STRING" id="1720063.SAMN05216217_11093"/>
<dbReference type="EMBL" id="FOUI01000010">
    <property type="protein sequence ID" value="SFM65074.1"/>
    <property type="molecule type" value="Genomic_DNA"/>
</dbReference>
<feature type="region of interest" description="Disordered" evidence="2">
    <location>
        <begin position="763"/>
        <end position="795"/>
    </location>
</feature>
<proteinExistence type="predicted"/>
<name>A0A1I4SKY4_9GAMM</name>
<feature type="region of interest" description="Disordered" evidence="2">
    <location>
        <begin position="354"/>
        <end position="388"/>
    </location>
</feature>
<evidence type="ECO:0000313" key="4">
    <source>
        <dbReference type="Proteomes" id="UP000243629"/>
    </source>
</evidence>
<dbReference type="InterPro" id="IPR027417">
    <property type="entry name" value="P-loop_NTPase"/>
</dbReference>
<feature type="compositionally biased region" description="Basic and acidic residues" evidence="2">
    <location>
        <begin position="769"/>
        <end position="781"/>
    </location>
</feature>
<gene>
    <name evidence="3" type="ORF">SAMN05216217_11093</name>
</gene>